<name>A0A8J3T426_9ACTN</name>
<accession>A0A8J3T426</accession>
<evidence type="ECO:0000313" key="2">
    <source>
        <dbReference type="Proteomes" id="UP000634476"/>
    </source>
</evidence>
<sequence>MSHSTAVWMDPAKAAEDLVGWISEQDFSANNNFTVAVYQGNDLVISKVGGITEKAAATGRILAYIRENSMHVGRKIYAAKAFATLDGPVSNHAEMCILAACGASNVNFIKCTSPNCKFCKATLKAYGVNNANADGPDGKSQIGWRHPFLQVSYGTALASREADQLAELSGYNQAKEIAGAPVHGQPASSAPKGELLLLLSG</sequence>
<protein>
    <submittedName>
        <fullName evidence="1">Uncharacterized protein</fullName>
    </submittedName>
</protein>
<organism evidence="1 2">
    <name type="scientific">Planobispora takensis</name>
    <dbReference type="NCBI Taxonomy" id="1367882"/>
    <lineage>
        <taxon>Bacteria</taxon>
        <taxon>Bacillati</taxon>
        <taxon>Actinomycetota</taxon>
        <taxon>Actinomycetes</taxon>
        <taxon>Streptosporangiales</taxon>
        <taxon>Streptosporangiaceae</taxon>
        <taxon>Planobispora</taxon>
    </lineage>
</organism>
<dbReference type="EMBL" id="BOOK01000075">
    <property type="protein sequence ID" value="GII05687.1"/>
    <property type="molecule type" value="Genomic_DNA"/>
</dbReference>
<evidence type="ECO:0000313" key="1">
    <source>
        <dbReference type="EMBL" id="GII05687.1"/>
    </source>
</evidence>
<dbReference type="Proteomes" id="UP000634476">
    <property type="component" value="Unassembled WGS sequence"/>
</dbReference>
<dbReference type="AlphaFoldDB" id="A0A8J3T426"/>
<comment type="caution">
    <text evidence="1">The sequence shown here is derived from an EMBL/GenBank/DDBJ whole genome shotgun (WGS) entry which is preliminary data.</text>
</comment>
<gene>
    <name evidence="1" type="ORF">Pta02_76950</name>
</gene>
<proteinExistence type="predicted"/>
<dbReference type="RefSeq" id="WP_203879893.1">
    <property type="nucleotide sequence ID" value="NZ_BOOK01000075.1"/>
</dbReference>
<reference evidence="1" key="1">
    <citation type="submission" date="2021-01" db="EMBL/GenBank/DDBJ databases">
        <title>Whole genome shotgun sequence of Planobispora takensis NBRC 109077.</title>
        <authorList>
            <person name="Komaki H."/>
            <person name="Tamura T."/>
        </authorList>
    </citation>
    <scope>NUCLEOTIDE SEQUENCE</scope>
    <source>
        <strain evidence="1">NBRC 109077</strain>
    </source>
</reference>
<keyword evidence="2" id="KW-1185">Reference proteome</keyword>